<accession>A0A3N6W6N7</accession>
<dbReference type="Pfam" id="PF00905">
    <property type="entry name" value="Transpeptidase"/>
    <property type="match status" value="1"/>
</dbReference>
<dbReference type="GO" id="GO:0008658">
    <property type="term" value="F:penicillin binding"/>
    <property type="evidence" value="ECO:0007669"/>
    <property type="project" value="InterPro"/>
</dbReference>
<dbReference type="PANTHER" id="PTHR30627">
    <property type="entry name" value="PEPTIDOGLYCAN D,D-TRANSPEPTIDASE"/>
    <property type="match status" value="1"/>
</dbReference>
<evidence type="ECO:0000256" key="2">
    <source>
        <dbReference type="ARBA" id="ARBA00007171"/>
    </source>
</evidence>
<evidence type="ECO:0000256" key="1">
    <source>
        <dbReference type="ARBA" id="ARBA00004370"/>
    </source>
</evidence>
<dbReference type="SUPFAM" id="SSF56519">
    <property type="entry name" value="Penicillin binding protein dimerisation domain"/>
    <property type="match status" value="1"/>
</dbReference>
<evidence type="ECO:0000313" key="7">
    <source>
        <dbReference type="Proteomes" id="UP000275225"/>
    </source>
</evidence>
<sequence>MTTAVTRRRLRFCLIVVLAVFLLFGARLFQIQGVDAKAYAAMAVQTGTATTTVPAPRGEILDRNGVELASNVDGLTITADPSMTAEHAPQIARILYEKLPDRIDYFETIETLRTPDSRFVYLVRDLPASEATDAVEAVRDASYTGVFTEKEVLRSYPGGSLAANLLGFTDAEGKGVQGIEQMYDETLTGKDGSSTFEVSSTGQRIPMADSTVEEMVPGTSVKTTIDRDLQWYADQRLAEVVSSAGADWGLAITMDVKTCQILQISQSPTFDPDARTGITERNTVSRATQTVYEPGSVMKPVTMAALADQGLIDADSKIRVPSQMVIDGFPIGDHWDHGELQMTAAGVIAQSSNLGTIIAAQQMDDETFHDYLSKFGFGRATGVELPGESAGILEKADSWTDAKHATTSFGQGISVTAMQMMRALGAIANDGVACDPTVVESTIAPDGTETPNEAGKSERVVSSEAAAQVTRMMEAVTADDGTAPAAQIEGYRVAGKTGTAWRVNPETGRYVRGQNTVSFAGFAPADKPRFLTYVVIDKPPASAGGGSLAGPVFHDIMSMTLERFGVTPTGSAPPKVEQYW</sequence>
<dbReference type="InterPro" id="IPR001460">
    <property type="entry name" value="PCN-bd_Tpept"/>
</dbReference>
<comment type="caution">
    <text evidence="6">The sequence shown here is derived from an EMBL/GenBank/DDBJ whole genome shotgun (WGS) entry which is preliminary data.</text>
</comment>
<dbReference type="Gene3D" id="3.90.1310.10">
    <property type="entry name" value="Penicillin-binding protein 2a (Domain 2)"/>
    <property type="match status" value="1"/>
</dbReference>
<evidence type="ECO:0000259" key="5">
    <source>
        <dbReference type="Pfam" id="PF03717"/>
    </source>
</evidence>
<dbReference type="OrthoDB" id="9789078at2"/>
<protein>
    <submittedName>
        <fullName evidence="6">Penicillin-binding protein 2</fullName>
    </submittedName>
</protein>
<organism evidence="6 7">
    <name type="scientific">Aeromicrobium camelliae</name>
    <dbReference type="NCBI Taxonomy" id="1538144"/>
    <lineage>
        <taxon>Bacteria</taxon>
        <taxon>Bacillati</taxon>
        <taxon>Actinomycetota</taxon>
        <taxon>Actinomycetes</taxon>
        <taxon>Propionibacteriales</taxon>
        <taxon>Nocardioidaceae</taxon>
        <taxon>Aeromicrobium</taxon>
    </lineage>
</organism>
<dbReference type="InterPro" id="IPR005311">
    <property type="entry name" value="PBP_dimer"/>
</dbReference>
<evidence type="ECO:0000256" key="3">
    <source>
        <dbReference type="ARBA" id="ARBA00023136"/>
    </source>
</evidence>
<dbReference type="Gene3D" id="3.40.710.10">
    <property type="entry name" value="DD-peptidase/beta-lactamase superfamily"/>
    <property type="match status" value="1"/>
</dbReference>
<dbReference type="AlphaFoldDB" id="A0A3N6W6N7"/>
<gene>
    <name evidence="6" type="ORF">EHW97_10850</name>
</gene>
<dbReference type="InterPro" id="IPR012338">
    <property type="entry name" value="Beta-lactam/transpept-like"/>
</dbReference>
<keyword evidence="3" id="KW-0472">Membrane</keyword>
<comment type="subcellular location">
    <subcellularLocation>
        <location evidence="1">Membrane</location>
    </subcellularLocation>
</comment>
<dbReference type="Gene3D" id="3.30.450.330">
    <property type="match status" value="1"/>
</dbReference>
<dbReference type="EMBL" id="RQJX01000014">
    <property type="protein sequence ID" value="RQN03170.1"/>
    <property type="molecule type" value="Genomic_DNA"/>
</dbReference>
<keyword evidence="7" id="KW-1185">Reference proteome</keyword>
<evidence type="ECO:0000313" key="6">
    <source>
        <dbReference type="EMBL" id="RQN03170.1"/>
    </source>
</evidence>
<dbReference type="PANTHER" id="PTHR30627:SF1">
    <property type="entry name" value="PEPTIDOGLYCAN D,D-TRANSPEPTIDASE FTSI"/>
    <property type="match status" value="1"/>
</dbReference>
<proteinExistence type="inferred from homology"/>
<dbReference type="Proteomes" id="UP000275225">
    <property type="component" value="Unassembled WGS sequence"/>
</dbReference>
<evidence type="ECO:0000259" key="4">
    <source>
        <dbReference type="Pfam" id="PF00905"/>
    </source>
</evidence>
<feature type="domain" description="Penicillin-binding protein transpeptidase" evidence="4">
    <location>
        <begin position="249"/>
        <end position="557"/>
    </location>
</feature>
<feature type="domain" description="Penicillin-binding protein dimerisation" evidence="5">
    <location>
        <begin position="53"/>
        <end position="205"/>
    </location>
</feature>
<dbReference type="InterPro" id="IPR036138">
    <property type="entry name" value="PBP_dimer_sf"/>
</dbReference>
<name>A0A3N6W6N7_9ACTN</name>
<dbReference type="Pfam" id="PF03717">
    <property type="entry name" value="PBP_dimer"/>
    <property type="match status" value="1"/>
</dbReference>
<reference evidence="6 7" key="1">
    <citation type="submission" date="2018-11" db="EMBL/GenBank/DDBJ databases">
        <authorList>
            <person name="Li F."/>
        </authorList>
    </citation>
    <scope>NUCLEOTIDE SEQUENCE [LARGE SCALE GENOMIC DNA]</scope>
    <source>
        <strain evidence="6 7">YS17T</strain>
    </source>
</reference>
<dbReference type="GO" id="GO:0071555">
    <property type="term" value="P:cell wall organization"/>
    <property type="evidence" value="ECO:0007669"/>
    <property type="project" value="TreeGrafter"/>
</dbReference>
<dbReference type="RefSeq" id="WP_124237188.1">
    <property type="nucleotide sequence ID" value="NZ_JBHUFI010000008.1"/>
</dbReference>
<dbReference type="InterPro" id="IPR050515">
    <property type="entry name" value="Beta-lactam/transpept"/>
</dbReference>
<dbReference type="SUPFAM" id="SSF56601">
    <property type="entry name" value="beta-lactamase/transpeptidase-like"/>
    <property type="match status" value="1"/>
</dbReference>
<comment type="similarity">
    <text evidence="2">Belongs to the transpeptidase family.</text>
</comment>
<dbReference type="GO" id="GO:0005886">
    <property type="term" value="C:plasma membrane"/>
    <property type="evidence" value="ECO:0007669"/>
    <property type="project" value="TreeGrafter"/>
</dbReference>